<sequence>MSSDNPQEIGRRIAACRRAHRYTQTALAAASHVSYAMVRAIERGARRPSDEVLEAIADALEVDVTRLRADHAGTERRVHRALPALSEAIAGYDLALGPPSRGPEELADGITTAVGWRLAAQYGRIATVIPGLLTDAIRYVHTAPGAEHQGAARMLASAARTADAVAYKHGAHDLSARLIDLMRWAADRAADPLVQATASYVRAETFFAARAHAAGLVALEQAIEAAPAPDGRKQAAARGALHMRAAVIASRAQNVGATDTHLAHARQLSKQVGQEGCYLGTAFGPESVRIHEVSVAVSLGPGHADRALRAAAAWTPGIDLPAERRSGFYIELARAQDWAGRPVEAFTSLRMARAAAPQHTREHPWAREVARNLRRFHRSDADSLTHFAHWVGAV</sequence>
<keyword evidence="1" id="KW-0238">DNA-binding</keyword>
<comment type="caution">
    <text evidence="3">The sequence shown here is derived from an EMBL/GenBank/DDBJ whole genome shotgun (WGS) entry which is preliminary data.</text>
</comment>
<dbReference type="Proteomes" id="UP000470951">
    <property type="component" value="Unassembled WGS sequence"/>
</dbReference>
<gene>
    <name evidence="3" type="ORF">G3I58_04595</name>
</gene>
<dbReference type="EMBL" id="JAAGMS010000055">
    <property type="protein sequence ID" value="NEB97290.1"/>
    <property type="molecule type" value="Genomic_DNA"/>
</dbReference>
<evidence type="ECO:0000259" key="2">
    <source>
        <dbReference type="PROSITE" id="PS50943"/>
    </source>
</evidence>
<dbReference type="SUPFAM" id="SSF47413">
    <property type="entry name" value="lambda repressor-like DNA-binding domains"/>
    <property type="match status" value="1"/>
</dbReference>
<dbReference type="PANTHER" id="PTHR46797:SF1">
    <property type="entry name" value="METHYLPHOSPHONATE SYNTHASE"/>
    <property type="match status" value="1"/>
</dbReference>
<name>A0A7K3R543_STRAQ</name>
<organism evidence="3 4">
    <name type="scientific">Streptomyces anulatus</name>
    <name type="common">Streptomyces chrysomallus</name>
    <dbReference type="NCBI Taxonomy" id="1892"/>
    <lineage>
        <taxon>Bacteria</taxon>
        <taxon>Bacillati</taxon>
        <taxon>Actinomycetota</taxon>
        <taxon>Actinomycetes</taxon>
        <taxon>Kitasatosporales</taxon>
        <taxon>Streptomycetaceae</taxon>
        <taxon>Streptomyces</taxon>
    </lineage>
</organism>
<dbReference type="PANTHER" id="PTHR46797">
    <property type="entry name" value="HTH-TYPE TRANSCRIPTIONAL REGULATOR"/>
    <property type="match status" value="1"/>
</dbReference>
<dbReference type="InterPro" id="IPR001387">
    <property type="entry name" value="Cro/C1-type_HTH"/>
</dbReference>
<reference evidence="3 4" key="1">
    <citation type="submission" date="2020-01" db="EMBL/GenBank/DDBJ databases">
        <title>Insect and environment-associated Actinomycetes.</title>
        <authorList>
            <person name="Currrie C."/>
            <person name="Chevrette M."/>
            <person name="Carlson C."/>
            <person name="Stubbendieck R."/>
            <person name="Wendt-Pienkowski E."/>
        </authorList>
    </citation>
    <scope>NUCLEOTIDE SEQUENCE [LARGE SCALE GENOMIC DNA]</scope>
    <source>
        <strain evidence="3 4">SID7903</strain>
    </source>
</reference>
<accession>A0A7K3R543</accession>
<dbReference type="GO" id="GO:0003677">
    <property type="term" value="F:DNA binding"/>
    <property type="evidence" value="ECO:0007669"/>
    <property type="project" value="UniProtKB-KW"/>
</dbReference>
<evidence type="ECO:0000313" key="4">
    <source>
        <dbReference type="Proteomes" id="UP000470951"/>
    </source>
</evidence>
<dbReference type="GO" id="GO:0003700">
    <property type="term" value="F:DNA-binding transcription factor activity"/>
    <property type="evidence" value="ECO:0007669"/>
    <property type="project" value="TreeGrafter"/>
</dbReference>
<dbReference type="SMART" id="SM00530">
    <property type="entry name" value="HTH_XRE"/>
    <property type="match status" value="1"/>
</dbReference>
<dbReference type="InterPro" id="IPR010982">
    <property type="entry name" value="Lambda_DNA-bd_dom_sf"/>
</dbReference>
<evidence type="ECO:0000313" key="3">
    <source>
        <dbReference type="EMBL" id="NEB97290.1"/>
    </source>
</evidence>
<dbReference type="CDD" id="cd00093">
    <property type="entry name" value="HTH_XRE"/>
    <property type="match status" value="1"/>
</dbReference>
<dbReference type="RefSeq" id="WP_164217812.1">
    <property type="nucleotide sequence ID" value="NZ_JAAGMS010000055.1"/>
</dbReference>
<dbReference type="GO" id="GO:0005829">
    <property type="term" value="C:cytosol"/>
    <property type="evidence" value="ECO:0007669"/>
    <property type="project" value="TreeGrafter"/>
</dbReference>
<dbReference type="Gene3D" id="1.10.260.40">
    <property type="entry name" value="lambda repressor-like DNA-binding domains"/>
    <property type="match status" value="1"/>
</dbReference>
<proteinExistence type="predicted"/>
<dbReference type="AlphaFoldDB" id="A0A7K3R543"/>
<feature type="domain" description="HTH cro/C1-type" evidence="2">
    <location>
        <begin position="13"/>
        <end position="67"/>
    </location>
</feature>
<protein>
    <submittedName>
        <fullName evidence="3">Helix-turn-helix transcriptional regulator</fullName>
    </submittedName>
</protein>
<dbReference type="InterPro" id="IPR050807">
    <property type="entry name" value="TransReg_Diox_bact_type"/>
</dbReference>
<dbReference type="Pfam" id="PF01381">
    <property type="entry name" value="HTH_3"/>
    <property type="match status" value="1"/>
</dbReference>
<evidence type="ECO:0000256" key="1">
    <source>
        <dbReference type="ARBA" id="ARBA00023125"/>
    </source>
</evidence>
<dbReference type="PROSITE" id="PS50943">
    <property type="entry name" value="HTH_CROC1"/>
    <property type="match status" value="1"/>
</dbReference>